<dbReference type="OrthoDB" id="428111at2759"/>
<dbReference type="InterPro" id="IPR036179">
    <property type="entry name" value="Ig-like_dom_sf"/>
</dbReference>
<dbReference type="EMBL" id="JABSTR010000006">
    <property type="protein sequence ID" value="KAH9372887.1"/>
    <property type="molecule type" value="Genomic_DNA"/>
</dbReference>
<dbReference type="Proteomes" id="UP000821853">
    <property type="component" value="Chromosome 4"/>
</dbReference>
<dbReference type="SUPFAM" id="SSF48726">
    <property type="entry name" value="Immunoglobulin"/>
    <property type="match status" value="2"/>
</dbReference>
<evidence type="ECO:0000313" key="6">
    <source>
        <dbReference type="Proteomes" id="UP000821853"/>
    </source>
</evidence>
<dbReference type="PROSITE" id="PS50835">
    <property type="entry name" value="IG_LIKE"/>
    <property type="match status" value="1"/>
</dbReference>
<dbReference type="VEuPathDB" id="VectorBase:HLOH_040087"/>
<organism evidence="5 6">
    <name type="scientific">Haemaphysalis longicornis</name>
    <name type="common">Bush tick</name>
    <dbReference type="NCBI Taxonomy" id="44386"/>
    <lineage>
        <taxon>Eukaryota</taxon>
        <taxon>Metazoa</taxon>
        <taxon>Ecdysozoa</taxon>
        <taxon>Arthropoda</taxon>
        <taxon>Chelicerata</taxon>
        <taxon>Arachnida</taxon>
        <taxon>Acari</taxon>
        <taxon>Parasitiformes</taxon>
        <taxon>Ixodida</taxon>
        <taxon>Ixodoidea</taxon>
        <taxon>Ixodidae</taxon>
        <taxon>Haemaphysalinae</taxon>
        <taxon>Haemaphysalis</taxon>
    </lineage>
</organism>
<name>A0A9J6GDN6_HAELO</name>
<evidence type="ECO:0000256" key="1">
    <source>
        <dbReference type="ARBA" id="ARBA00022729"/>
    </source>
</evidence>
<dbReference type="Gene3D" id="2.60.40.10">
    <property type="entry name" value="Immunoglobulins"/>
    <property type="match status" value="2"/>
</dbReference>
<keyword evidence="1" id="KW-0732">Signal</keyword>
<dbReference type="InterPro" id="IPR013783">
    <property type="entry name" value="Ig-like_fold"/>
</dbReference>
<dbReference type="OMA" id="AMDERIC"/>
<dbReference type="GO" id="GO:0050808">
    <property type="term" value="P:synapse organization"/>
    <property type="evidence" value="ECO:0007669"/>
    <property type="project" value="TreeGrafter"/>
</dbReference>
<dbReference type="InterPro" id="IPR007110">
    <property type="entry name" value="Ig-like_dom"/>
</dbReference>
<dbReference type="GO" id="GO:0007156">
    <property type="term" value="P:homophilic cell adhesion via plasma membrane adhesion molecules"/>
    <property type="evidence" value="ECO:0007669"/>
    <property type="project" value="TreeGrafter"/>
</dbReference>
<accession>A0A9J6GDN6</accession>
<dbReference type="AlphaFoldDB" id="A0A9J6GDN6"/>
<dbReference type="Pfam" id="PF07679">
    <property type="entry name" value="I-set"/>
    <property type="match status" value="1"/>
</dbReference>
<dbReference type="SMART" id="SM00409">
    <property type="entry name" value="IG"/>
    <property type="match status" value="2"/>
</dbReference>
<evidence type="ECO:0000259" key="4">
    <source>
        <dbReference type="PROSITE" id="PS50835"/>
    </source>
</evidence>
<dbReference type="GO" id="GO:0005886">
    <property type="term" value="C:plasma membrane"/>
    <property type="evidence" value="ECO:0007669"/>
    <property type="project" value="TreeGrafter"/>
</dbReference>
<dbReference type="InterPro" id="IPR013098">
    <property type="entry name" value="Ig_I-set"/>
</dbReference>
<keyword evidence="2" id="KW-1015">Disulfide bond</keyword>
<dbReference type="GO" id="GO:0008046">
    <property type="term" value="F:axon guidance receptor activity"/>
    <property type="evidence" value="ECO:0007669"/>
    <property type="project" value="TreeGrafter"/>
</dbReference>
<dbReference type="PANTHER" id="PTHR45080:SF8">
    <property type="entry name" value="IG-LIKE DOMAIN-CONTAINING PROTEIN"/>
    <property type="match status" value="1"/>
</dbReference>
<dbReference type="PANTHER" id="PTHR45080">
    <property type="entry name" value="CONTACTIN 5"/>
    <property type="match status" value="1"/>
</dbReference>
<reference evidence="5 6" key="1">
    <citation type="journal article" date="2020" name="Cell">
        <title>Large-Scale Comparative Analyses of Tick Genomes Elucidate Their Genetic Diversity and Vector Capacities.</title>
        <authorList>
            <consortium name="Tick Genome and Microbiome Consortium (TIGMIC)"/>
            <person name="Jia N."/>
            <person name="Wang J."/>
            <person name="Shi W."/>
            <person name="Du L."/>
            <person name="Sun Y."/>
            <person name="Zhan W."/>
            <person name="Jiang J.F."/>
            <person name="Wang Q."/>
            <person name="Zhang B."/>
            <person name="Ji P."/>
            <person name="Bell-Sakyi L."/>
            <person name="Cui X.M."/>
            <person name="Yuan T.T."/>
            <person name="Jiang B.G."/>
            <person name="Yang W.F."/>
            <person name="Lam T.T."/>
            <person name="Chang Q.C."/>
            <person name="Ding S.J."/>
            <person name="Wang X.J."/>
            <person name="Zhu J.G."/>
            <person name="Ruan X.D."/>
            <person name="Zhao L."/>
            <person name="Wei J.T."/>
            <person name="Ye R.Z."/>
            <person name="Que T.C."/>
            <person name="Du C.H."/>
            <person name="Zhou Y.H."/>
            <person name="Cheng J.X."/>
            <person name="Dai P.F."/>
            <person name="Guo W.B."/>
            <person name="Han X.H."/>
            <person name="Huang E.J."/>
            <person name="Li L.F."/>
            <person name="Wei W."/>
            <person name="Gao Y.C."/>
            <person name="Liu J.Z."/>
            <person name="Shao H.Z."/>
            <person name="Wang X."/>
            <person name="Wang C.C."/>
            <person name="Yang T.C."/>
            <person name="Huo Q.B."/>
            <person name="Li W."/>
            <person name="Chen H.Y."/>
            <person name="Chen S.E."/>
            <person name="Zhou L.G."/>
            <person name="Ni X.B."/>
            <person name="Tian J.H."/>
            <person name="Sheng Y."/>
            <person name="Liu T."/>
            <person name="Pan Y.S."/>
            <person name="Xia L.Y."/>
            <person name="Li J."/>
            <person name="Zhao F."/>
            <person name="Cao W.C."/>
        </authorList>
    </citation>
    <scope>NUCLEOTIDE SEQUENCE [LARGE SCALE GENOMIC DNA]</scope>
    <source>
        <strain evidence="5">HaeL-2018</strain>
    </source>
</reference>
<keyword evidence="3" id="KW-0393">Immunoglobulin domain</keyword>
<keyword evidence="6" id="KW-1185">Reference proteome</keyword>
<dbReference type="InterPro" id="IPR050958">
    <property type="entry name" value="Cell_Adh-Cytoskel_Orgn"/>
</dbReference>
<dbReference type="GO" id="GO:0030424">
    <property type="term" value="C:axon"/>
    <property type="evidence" value="ECO:0007669"/>
    <property type="project" value="TreeGrafter"/>
</dbReference>
<protein>
    <recommendedName>
        <fullName evidence="4">Ig-like domain-containing protein</fullName>
    </recommendedName>
</protein>
<comment type="caution">
    <text evidence="5">The sequence shown here is derived from an EMBL/GenBank/DDBJ whole genome shotgun (WGS) entry which is preliminary data.</text>
</comment>
<dbReference type="Pfam" id="PF13927">
    <property type="entry name" value="Ig_3"/>
    <property type="match status" value="1"/>
</dbReference>
<feature type="domain" description="Ig-like" evidence="4">
    <location>
        <begin position="53"/>
        <end position="140"/>
    </location>
</feature>
<dbReference type="InterPro" id="IPR003599">
    <property type="entry name" value="Ig_sub"/>
</dbReference>
<evidence type="ECO:0000313" key="5">
    <source>
        <dbReference type="EMBL" id="KAH9372887.1"/>
    </source>
</evidence>
<sequence length="150" mass="16102">MLALEENPRVRQPGGVLRIGNVVASDAGTYVCVVSNSVGEAQAEIELIVTPPPWVTVSPAHVRAEVGHAAAFRCNASGLDWALDETSLEWRHNGRRLSSVGIQSALGGARSRVLHLPSIRRQDQGMYQCFVRLSPTRTVHAAAELIVGGE</sequence>
<gene>
    <name evidence="5" type="ORF">HPB48_023083</name>
</gene>
<evidence type="ECO:0000256" key="2">
    <source>
        <dbReference type="ARBA" id="ARBA00023157"/>
    </source>
</evidence>
<proteinExistence type="predicted"/>
<evidence type="ECO:0000256" key="3">
    <source>
        <dbReference type="ARBA" id="ARBA00023319"/>
    </source>
</evidence>
<dbReference type="GO" id="GO:0043025">
    <property type="term" value="C:neuronal cell body"/>
    <property type="evidence" value="ECO:0007669"/>
    <property type="project" value="TreeGrafter"/>
</dbReference>